<dbReference type="InterPro" id="IPR009003">
    <property type="entry name" value="Peptidase_S1_PA"/>
</dbReference>
<reference evidence="1 2" key="1">
    <citation type="journal article" date="2020" name="G3 (Bethesda)">
        <title>CeMbio - The Caenorhabditis elegans Microbiome Resource.</title>
        <authorList>
            <person name="Dirksen P."/>
            <person name="Assie A."/>
            <person name="Zimmermann J."/>
            <person name="Zhang F."/>
            <person name="Tietje A.M."/>
            <person name="Marsh S.A."/>
            <person name="Felix M.A."/>
            <person name="Shapira M."/>
            <person name="Kaleta C."/>
            <person name="Schulenburg H."/>
            <person name="Samuel B."/>
        </authorList>
    </citation>
    <scope>NUCLEOTIDE SEQUENCE [LARGE SCALE GENOMIC DNA]</scope>
    <source>
        <strain evidence="1 2">BIGb0172</strain>
    </source>
</reference>
<dbReference type="InterPro" id="IPR043504">
    <property type="entry name" value="Peptidase_S1_PA_chymotrypsin"/>
</dbReference>
<protein>
    <recommendedName>
        <fullName evidence="3">Trypsin-like serine protease</fullName>
    </recommendedName>
</protein>
<dbReference type="RefSeq" id="WP_182328009.1">
    <property type="nucleotide sequence ID" value="NZ_CP058554.1"/>
</dbReference>
<dbReference type="Gene3D" id="2.40.10.10">
    <property type="entry name" value="Trypsin-like serine proteases"/>
    <property type="match status" value="2"/>
</dbReference>
<keyword evidence="2" id="KW-1185">Reference proteome</keyword>
<proteinExistence type="predicted"/>
<sequence length="373" mass="39900">MPWIDHCLSIRGGALSGAASSLRCHPVQRAVAEGKYRTPFLQGFISLSKFKQMCRVVSLSGICCYVPGVLAAALSEHFYEEAPEAVLAYWTDEKLRAVNDKGDVPIKPPVADPLDSDGDAWERIGASPPGLGRLFFVRPNGQDASCTATVVEAASSDVIVTAMHCLHTRSEQGDDAWSDRLLFLPAFRDGAGPQGRYTIRRLVAPEGALESEQDGAFLQARASSEGAKVGDVAGQQAIRFDAPLTAGPRITFGYPVWANAYGILPPPPPYDLGNPEYSGQRLAYCATQRPVINGCKAFGSDIDREWGMPCVQGPGSSGGPAMIDFDFDTGLGTVVGTNNMGVVVDERANLCANPLDEAGREAFEYINRTSPRG</sequence>
<dbReference type="EMBL" id="CP058554">
    <property type="protein sequence ID" value="QMV73401.1"/>
    <property type="molecule type" value="Genomic_DNA"/>
</dbReference>
<organism evidence="1 2">
    <name type="scientific">Comamonas piscis</name>
    <dbReference type="NCBI Taxonomy" id="1562974"/>
    <lineage>
        <taxon>Bacteria</taxon>
        <taxon>Pseudomonadati</taxon>
        <taxon>Pseudomonadota</taxon>
        <taxon>Betaproteobacteria</taxon>
        <taxon>Burkholderiales</taxon>
        <taxon>Comamonadaceae</taxon>
        <taxon>Comamonas</taxon>
    </lineage>
</organism>
<evidence type="ECO:0000313" key="1">
    <source>
        <dbReference type="EMBL" id="QMV73401.1"/>
    </source>
</evidence>
<gene>
    <name evidence="1" type="ORF">HS961_11470</name>
</gene>
<accession>A0A7G5EHC6</accession>
<evidence type="ECO:0008006" key="3">
    <source>
        <dbReference type="Google" id="ProtNLM"/>
    </source>
</evidence>
<dbReference type="KEGG" id="cpis:HS961_11470"/>
<dbReference type="Proteomes" id="UP000515240">
    <property type="component" value="Chromosome"/>
</dbReference>
<evidence type="ECO:0000313" key="2">
    <source>
        <dbReference type="Proteomes" id="UP000515240"/>
    </source>
</evidence>
<dbReference type="AlphaFoldDB" id="A0A7G5EHC6"/>
<dbReference type="SUPFAM" id="SSF50494">
    <property type="entry name" value="Trypsin-like serine proteases"/>
    <property type="match status" value="1"/>
</dbReference>
<name>A0A7G5EHC6_9BURK</name>